<comment type="caution">
    <text evidence="2">The sequence shown here is derived from an EMBL/GenBank/DDBJ whole genome shotgun (WGS) entry which is preliminary data.</text>
</comment>
<name>A0A0P7B1F0_9HYPO</name>
<evidence type="ECO:0000313" key="2">
    <source>
        <dbReference type="EMBL" id="KPM34512.1"/>
    </source>
</evidence>
<proteinExistence type="predicted"/>
<feature type="coiled-coil region" evidence="1">
    <location>
        <begin position="73"/>
        <end position="100"/>
    </location>
</feature>
<organism evidence="2 3">
    <name type="scientific">Neonectria ditissima</name>
    <dbReference type="NCBI Taxonomy" id="78410"/>
    <lineage>
        <taxon>Eukaryota</taxon>
        <taxon>Fungi</taxon>
        <taxon>Dikarya</taxon>
        <taxon>Ascomycota</taxon>
        <taxon>Pezizomycotina</taxon>
        <taxon>Sordariomycetes</taxon>
        <taxon>Hypocreomycetidae</taxon>
        <taxon>Hypocreales</taxon>
        <taxon>Nectriaceae</taxon>
        <taxon>Neonectria</taxon>
    </lineage>
</organism>
<accession>A0A0P7B1F0</accession>
<gene>
    <name evidence="2" type="ORF">AK830_g12062</name>
</gene>
<keyword evidence="1" id="KW-0175">Coiled coil</keyword>
<sequence>MSVLATAYLLLRDNPNRFPKGTTQTPTATCTTPKDFPFRTGKPSKTKASSSQVSAFRGYATKERHMTAKSAMAEQYPEVVNKLEKELHFLEDNYSESNMRVLNSAASCDQILRALRDPSASLGGAWLCLVAREPDTSDRLPTLEYHQCQPPGNPHHFQRRHYEVQLYVELVLQRPRHGDIINEIKQSWTFVGMCCIVATLHLPATGMGSMSGRYRLEYTGMLGRI</sequence>
<dbReference type="AlphaFoldDB" id="A0A0P7B1F0"/>
<dbReference type="EMBL" id="LKCW01000331">
    <property type="protein sequence ID" value="KPM34512.1"/>
    <property type="molecule type" value="Genomic_DNA"/>
</dbReference>
<keyword evidence="3" id="KW-1185">Reference proteome</keyword>
<reference evidence="2 3" key="1">
    <citation type="submission" date="2015-09" db="EMBL/GenBank/DDBJ databases">
        <title>Draft genome of a European isolate of the apple canker pathogen Neonectria ditissima.</title>
        <authorList>
            <person name="Gomez-Cortecero A."/>
            <person name="Harrison R.J."/>
            <person name="Armitage A.D."/>
        </authorList>
    </citation>
    <scope>NUCLEOTIDE SEQUENCE [LARGE SCALE GENOMIC DNA]</scope>
    <source>
        <strain evidence="2 3">R09/05</strain>
    </source>
</reference>
<protein>
    <submittedName>
        <fullName evidence="2">Uncharacterized protein</fullName>
    </submittedName>
</protein>
<evidence type="ECO:0000313" key="3">
    <source>
        <dbReference type="Proteomes" id="UP000050424"/>
    </source>
</evidence>
<dbReference type="Proteomes" id="UP000050424">
    <property type="component" value="Unassembled WGS sequence"/>
</dbReference>
<evidence type="ECO:0000256" key="1">
    <source>
        <dbReference type="SAM" id="Coils"/>
    </source>
</evidence>